<sequence length="311" mass="35419">MSNNIFELEVFKAGYGDSLLVRYGNGSNISNILIDGGIGKTGRDLKKRINRLFNEEQVIDLLIITHIDNDHLLGIKSLFKSSFFNRDNLKLIWFNCSLNLGFELNSHLTEITMDTDESVNHGIKNAIILENLIKDLEIAYSKHPIIEGNDSYTLKEGKITILSPNKGALESLKEDWEDEILKRRDHRAQKDYGHPVEDLLEKAFHEDSSKTNRSSIAIIIEYLSKKILLLGDSVSSIVCDSLSKINSDKRFALVKLSHHGSRKNTSDNLFDYIQSNYFVVSTNGGRFNHPDKECLARIANYYEDEIIFAYN</sequence>
<evidence type="ECO:0000259" key="1">
    <source>
        <dbReference type="Pfam" id="PF00753"/>
    </source>
</evidence>
<feature type="domain" description="Metallo-beta-lactamase" evidence="1">
    <location>
        <begin position="15"/>
        <end position="81"/>
    </location>
</feature>
<organism evidence="2">
    <name type="scientific">marine sediment metagenome</name>
    <dbReference type="NCBI Taxonomy" id="412755"/>
    <lineage>
        <taxon>unclassified sequences</taxon>
        <taxon>metagenomes</taxon>
        <taxon>ecological metagenomes</taxon>
    </lineage>
</organism>
<dbReference type="Pfam" id="PF00753">
    <property type="entry name" value="Lactamase_B"/>
    <property type="match status" value="1"/>
</dbReference>
<gene>
    <name evidence="2" type="ORF">LCGC14_2972590</name>
</gene>
<dbReference type="Gene3D" id="3.60.15.10">
    <property type="entry name" value="Ribonuclease Z/Hydroxyacylglutathione hydrolase-like"/>
    <property type="match status" value="1"/>
</dbReference>
<dbReference type="InterPro" id="IPR052159">
    <property type="entry name" value="Competence_DNA_uptake"/>
</dbReference>
<dbReference type="EMBL" id="LAZR01060478">
    <property type="protein sequence ID" value="KKK65593.1"/>
    <property type="molecule type" value="Genomic_DNA"/>
</dbReference>
<comment type="caution">
    <text evidence="2">The sequence shown here is derived from an EMBL/GenBank/DDBJ whole genome shotgun (WGS) entry which is preliminary data.</text>
</comment>
<name>A0A0F8X9V9_9ZZZZ</name>
<protein>
    <recommendedName>
        <fullName evidence="1">Metallo-beta-lactamase domain-containing protein</fullName>
    </recommendedName>
</protein>
<proteinExistence type="predicted"/>
<dbReference type="InterPro" id="IPR036866">
    <property type="entry name" value="RibonucZ/Hydroxyglut_hydro"/>
</dbReference>
<reference evidence="2" key="1">
    <citation type="journal article" date="2015" name="Nature">
        <title>Complex archaea that bridge the gap between prokaryotes and eukaryotes.</title>
        <authorList>
            <person name="Spang A."/>
            <person name="Saw J.H."/>
            <person name="Jorgensen S.L."/>
            <person name="Zaremba-Niedzwiedzka K."/>
            <person name="Martijn J."/>
            <person name="Lind A.E."/>
            <person name="van Eijk R."/>
            <person name="Schleper C."/>
            <person name="Guy L."/>
            <person name="Ettema T.J."/>
        </authorList>
    </citation>
    <scope>NUCLEOTIDE SEQUENCE</scope>
</reference>
<dbReference type="SUPFAM" id="SSF56281">
    <property type="entry name" value="Metallo-hydrolase/oxidoreductase"/>
    <property type="match status" value="1"/>
</dbReference>
<dbReference type="PANTHER" id="PTHR30619:SF1">
    <property type="entry name" value="RECOMBINATION PROTEIN 2"/>
    <property type="match status" value="1"/>
</dbReference>
<evidence type="ECO:0000313" key="2">
    <source>
        <dbReference type="EMBL" id="KKK65593.1"/>
    </source>
</evidence>
<dbReference type="InterPro" id="IPR001279">
    <property type="entry name" value="Metallo-B-lactamas"/>
</dbReference>
<dbReference type="PANTHER" id="PTHR30619">
    <property type="entry name" value="DNA INTERNALIZATION/COMPETENCE PROTEIN COMEC/REC2"/>
    <property type="match status" value="1"/>
</dbReference>
<dbReference type="AlphaFoldDB" id="A0A0F8X9V9"/>
<accession>A0A0F8X9V9</accession>
<feature type="non-terminal residue" evidence="2">
    <location>
        <position position="311"/>
    </location>
</feature>